<dbReference type="OrthoDB" id="6132182at2759"/>
<feature type="region of interest" description="Disordered" evidence="3">
    <location>
        <begin position="1"/>
        <end position="106"/>
    </location>
</feature>
<evidence type="ECO:0000256" key="3">
    <source>
        <dbReference type="SAM" id="MobiDB-lite"/>
    </source>
</evidence>
<dbReference type="PANTHER" id="PTHR11474:SF126">
    <property type="entry name" value="TYROSINASE-LIKE PROTEIN TYR-1-RELATED"/>
    <property type="match status" value="1"/>
</dbReference>
<feature type="compositionally biased region" description="Low complexity" evidence="3">
    <location>
        <begin position="39"/>
        <end position="61"/>
    </location>
</feature>
<dbReference type="GO" id="GO:0016491">
    <property type="term" value="F:oxidoreductase activity"/>
    <property type="evidence" value="ECO:0007669"/>
    <property type="project" value="InterPro"/>
</dbReference>
<evidence type="ECO:0000259" key="4">
    <source>
        <dbReference type="Pfam" id="PF00264"/>
    </source>
</evidence>
<evidence type="ECO:0000313" key="5">
    <source>
        <dbReference type="EMBL" id="OAV96842.1"/>
    </source>
</evidence>
<protein>
    <submittedName>
        <fullName evidence="6">Tyrosinase_Cu-bd domain-containing protein</fullName>
    </submittedName>
</protein>
<dbReference type="GO" id="GO:0046872">
    <property type="term" value="F:metal ion binding"/>
    <property type="evidence" value="ECO:0007669"/>
    <property type="project" value="UniProtKB-KW"/>
</dbReference>
<keyword evidence="2" id="KW-0186">Copper</keyword>
<evidence type="ECO:0000256" key="2">
    <source>
        <dbReference type="ARBA" id="ARBA00023008"/>
    </source>
</evidence>
<dbReference type="PRINTS" id="PR00092">
    <property type="entry name" value="TYROSINASE"/>
</dbReference>
<evidence type="ECO:0000313" key="6">
    <source>
        <dbReference type="EnsemblFungi" id="PTTG_03515-t43_1-p1"/>
    </source>
</evidence>
<dbReference type="InterPro" id="IPR002227">
    <property type="entry name" value="Tyrosinase_Cu-bd"/>
</dbReference>
<reference evidence="6 7" key="3">
    <citation type="journal article" date="2017" name="G3 (Bethesda)">
        <title>Comparative analysis highlights variable genome content of wheat rusts and divergence of the mating loci.</title>
        <authorList>
            <person name="Cuomo C.A."/>
            <person name="Bakkeren G."/>
            <person name="Khalil H.B."/>
            <person name="Panwar V."/>
            <person name="Joly D."/>
            <person name="Linning R."/>
            <person name="Sakthikumar S."/>
            <person name="Song X."/>
            <person name="Adiconis X."/>
            <person name="Fan L."/>
            <person name="Goldberg J.M."/>
            <person name="Levin J.Z."/>
            <person name="Young S."/>
            <person name="Zeng Q."/>
            <person name="Anikster Y."/>
            <person name="Bruce M."/>
            <person name="Wang M."/>
            <person name="Yin C."/>
            <person name="McCallum B."/>
            <person name="Szabo L.J."/>
            <person name="Hulbert S."/>
            <person name="Chen X."/>
            <person name="Fellers J.P."/>
        </authorList>
    </citation>
    <scope>NUCLEOTIDE SEQUENCE</scope>
    <source>
        <strain evidence="6">isolate 1-1 / race 1 (BBBD)</strain>
        <strain evidence="7">Isolate 1-1 / race 1 (BBBD)</strain>
    </source>
</reference>
<feature type="compositionally biased region" description="Pro residues" evidence="3">
    <location>
        <begin position="62"/>
        <end position="88"/>
    </location>
</feature>
<keyword evidence="7" id="KW-1185">Reference proteome</keyword>
<dbReference type="AlphaFoldDB" id="A0A180GX38"/>
<dbReference type="Gene3D" id="1.10.1280.10">
    <property type="entry name" value="Di-copper center containing domain from catechol oxidase"/>
    <property type="match status" value="1"/>
</dbReference>
<evidence type="ECO:0000256" key="1">
    <source>
        <dbReference type="ARBA" id="ARBA00022723"/>
    </source>
</evidence>
<dbReference type="EnsemblFungi" id="PTTG_03515-t43_1">
    <property type="protein sequence ID" value="PTTG_03515-t43_1-p1"/>
    <property type="gene ID" value="PTTG_03515"/>
</dbReference>
<dbReference type="Pfam" id="PF00264">
    <property type="entry name" value="Tyrosinase"/>
    <property type="match status" value="1"/>
</dbReference>
<dbReference type="VEuPathDB" id="FungiDB:PTTG_03515"/>
<organism evidence="5">
    <name type="scientific">Puccinia triticina (isolate 1-1 / race 1 (BBBD))</name>
    <name type="common">Brown leaf rust fungus</name>
    <dbReference type="NCBI Taxonomy" id="630390"/>
    <lineage>
        <taxon>Eukaryota</taxon>
        <taxon>Fungi</taxon>
        <taxon>Dikarya</taxon>
        <taxon>Basidiomycota</taxon>
        <taxon>Pucciniomycotina</taxon>
        <taxon>Pucciniomycetes</taxon>
        <taxon>Pucciniales</taxon>
        <taxon>Pucciniaceae</taxon>
        <taxon>Puccinia</taxon>
    </lineage>
</organism>
<dbReference type="InterPro" id="IPR008922">
    <property type="entry name" value="Di-copper_centre_dom_sf"/>
</dbReference>
<dbReference type="SUPFAM" id="SSF48056">
    <property type="entry name" value="Di-copper centre-containing domain"/>
    <property type="match status" value="1"/>
</dbReference>
<dbReference type="Proteomes" id="UP000005240">
    <property type="component" value="Unassembled WGS sequence"/>
</dbReference>
<feature type="domain" description="Tyrosinase copper-binding" evidence="4">
    <location>
        <begin position="147"/>
        <end position="336"/>
    </location>
</feature>
<evidence type="ECO:0000313" key="7">
    <source>
        <dbReference type="Proteomes" id="UP000005240"/>
    </source>
</evidence>
<keyword evidence="1" id="KW-0479">Metal-binding</keyword>
<reference evidence="5" key="2">
    <citation type="submission" date="2016-05" db="EMBL/GenBank/DDBJ databases">
        <title>Comparative analysis highlights variable genome content of wheat rusts and divergence of the mating loci.</title>
        <authorList>
            <person name="Cuomo C.A."/>
            <person name="Bakkeren G."/>
            <person name="Szabo L."/>
            <person name="Khalil H."/>
            <person name="Joly D."/>
            <person name="Goldberg J."/>
            <person name="Young S."/>
            <person name="Zeng Q."/>
            <person name="Fellers J."/>
        </authorList>
    </citation>
    <scope>NUCLEOTIDE SEQUENCE [LARGE SCALE GENOMIC DNA]</scope>
    <source>
        <strain evidence="5">1-1 BBBD Race 1</strain>
    </source>
</reference>
<reference evidence="5" key="1">
    <citation type="submission" date="2009-11" db="EMBL/GenBank/DDBJ databases">
        <authorList>
            <consortium name="The Broad Institute Genome Sequencing Platform"/>
            <person name="Ward D."/>
            <person name="Feldgarden M."/>
            <person name="Earl A."/>
            <person name="Young S.K."/>
            <person name="Zeng Q."/>
            <person name="Koehrsen M."/>
            <person name="Alvarado L."/>
            <person name="Berlin A."/>
            <person name="Bochicchio J."/>
            <person name="Borenstein D."/>
            <person name="Chapman S.B."/>
            <person name="Chen Z."/>
            <person name="Engels R."/>
            <person name="Freedman E."/>
            <person name="Gellesch M."/>
            <person name="Goldberg J."/>
            <person name="Griggs A."/>
            <person name="Gujja S."/>
            <person name="Heilman E."/>
            <person name="Heiman D."/>
            <person name="Hepburn T."/>
            <person name="Howarth C."/>
            <person name="Jen D."/>
            <person name="Larson L."/>
            <person name="Lewis B."/>
            <person name="Mehta T."/>
            <person name="Park D."/>
            <person name="Pearson M."/>
            <person name="Roberts A."/>
            <person name="Saif S."/>
            <person name="Shea T."/>
            <person name="Shenoy N."/>
            <person name="Sisk P."/>
            <person name="Stolte C."/>
            <person name="Sykes S."/>
            <person name="Thomson T."/>
            <person name="Walk T."/>
            <person name="White J."/>
            <person name="Yandava C."/>
            <person name="Izard J."/>
            <person name="Baranova O.V."/>
            <person name="Blanton J.M."/>
            <person name="Tanner A.C."/>
            <person name="Dewhirst F.E."/>
            <person name="Haas B."/>
            <person name="Nusbaum C."/>
            <person name="Birren B."/>
        </authorList>
    </citation>
    <scope>NUCLEOTIDE SEQUENCE [LARGE SCALE GENOMIC DNA]</scope>
    <source>
        <strain evidence="5">1-1 BBBD Race 1</strain>
    </source>
</reference>
<dbReference type="PANTHER" id="PTHR11474">
    <property type="entry name" value="TYROSINASE FAMILY MEMBER"/>
    <property type="match status" value="1"/>
</dbReference>
<proteinExistence type="predicted"/>
<name>A0A180GX38_PUCT1</name>
<gene>
    <name evidence="5" type="ORF">PTTG_03515</name>
</gene>
<dbReference type="EMBL" id="ADAS02000017">
    <property type="protein sequence ID" value="OAV96842.1"/>
    <property type="molecule type" value="Genomic_DNA"/>
</dbReference>
<accession>A0A180GX38</accession>
<feature type="compositionally biased region" description="Pro residues" evidence="3">
    <location>
        <begin position="16"/>
        <end position="38"/>
    </location>
</feature>
<sequence length="427" mass="47006">MWNRGSPERGQSQLPSPNPAPIQPQPRPTPPASPPPSPVEVSSSTPTSPETSAPADTTPKPTSVPPTPNKPPPPPPSAPVAPSNPAPNNPTTAPVTDPSPNAAGVCPQIRVRREWRNMERDVQKSYISAVKCLLTKPSRLQPGSSRRLYDDFVFVHDRSRNSVHWVSAFLPWHRHFIYLQEKALIECGYSGSLPRWDWTLDSDNFTKAPVWSPDPETGFGTNGAENTADPNGLGGGSVIDGAFANLQLRYPDQHVLERGFTSPAKFNEGGKTYGSQYYDDTAIKVVQSSQDFLNFRVAIEGTNPSSRGVSLPGPHGTIHMIIGGDMSPSSYAPNDPYAKIFLYGAWRPSTKTIIFFLHHGNVDYHWSTWQDASPEARLKDYSGNTVQGRNVNNAKITDMLRFLNLGADLPVQKVMDTRAFPYCYEYE</sequence>
<reference evidence="6" key="4">
    <citation type="submission" date="2025-05" db="UniProtKB">
        <authorList>
            <consortium name="EnsemblFungi"/>
        </authorList>
    </citation>
    <scope>IDENTIFICATION</scope>
    <source>
        <strain evidence="6">isolate 1-1 / race 1 (BBBD)</strain>
    </source>
</reference>
<dbReference type="InterPro" id="IPR050316">
    <property type="entry name" value="Tyrosinase/Hemocyanin"/>
</dbReference>